<evidence type="ECO:0000313" key="1">
    <source>
        <dbReference type="EMBL" id="XDJ01654.1"/>
    </source>
</evidence>
<protein>
    <submittedName>
        <fullName evidence="1">Uncharacterized protein</fullName>
    </submittedName>
</protein>
<sequence>MNGNEPVTIALTACSIVNPVNSTPRVTMYESGFPHLPFNHVRIE</sequence>
<organism evidence="1">
    <name type="scientific">Salmonella phage vB_SE130_2P</name>
    <dbReference type="NCBI Taxonomy" id="3236707"/>
    <lineage>
        <taxon>Viruses</taxon>
    </lineage>
</organism>
<dbReference type="EMBL" id="PP935706">
    <property type="protein sequence ID" value="XDJ01654.1"/>
    <property type="molecule type" value="Genomic_DNA"/>
</dbReference>
<proteinExistence type="predicted"/>
<accession>A0AB39C429</accession>
<reference evidence="1" key="1">
    <citation type="submission" date="2024-06" db="EMBL/GenBank/DDBJ databases">
        <authorList>
            <person name="Mutai I.J."/>
            <person name="Gurusinghe A."/>
            <person name="Wang B."/>
            <person name="Clark M."/>
            <person name="Bhandare S.G."/>
        </authorList>
    </citation>
    <scope>NUCLEOTIDE SEQUENCE</scope>
</reference>
<name>A0AB39C429_9VIRU</name>